<evidence type="ECO:0000256" key="10">
    <source>
        <dbReference type="RuleBase" id="RU004008"/>
    </source>
</evidence>
<evidence type="ECO:0000256" key="9">
    <source>
        <dbReference type="RuleBase" id="RU004006"/>
    </source>
</evidence>
<dbReference type="Gene3D" id="3.90.470.10">
    <property type="entry name" value="Ribosomal protein L22/L17"/>
    <property type="match status" value="1"/>
</dbReference>
<evidence type="ECO:0000256" key="1">
    <source>
        <dbReference type="ARBA" id="ARBA00009451"/>
    </source>
</evidence>
<dbReference type="SUPFAM" id="SSF54843">
    <property type="entry name" value="Ribosomal protein L22"/>
    <property type="match status" value="1"/>
</dbReference>
<name>A0A1F7Z159_9BACT</name>
<evidence type="ECO:0000256" key="11">
    <source>
        <dbReference type="SAM" id="MobiDB-lite"/>
    </source>
</evidence>
<gene>
    <name evidence="7" type="primary">rplV</name>
    <name evidence="12" type="ORF">A2803_04265</name>
</gene>
<dbReference type="PANTHER" id="PTHR13501:SF8">
    <property type="entry name" value="LARGE RIBOSOMAL SUBUNIT PROTEIN UL22M"/>
    <property type="match status" value="1"/>
</dbReference>
<sequence>MQAISTQKFVRIAPRKLRLIADMVRGKSVSEVLEALPFVRKDAVKPVEKVIKSASANAKVKGANPAELVISKIEISEGPRLKRFRPVSRGQAHGYVRAMSHIKVVVTTKSEARNPKSEIKTENTKINKKKEGEK</sequence>
<organism evidence="12 13">
    <name type="scientific">Candidatus Woesebacteria bacterium RIFCSPHIGHO2_01_FULL_44_21</name>
    <dbReference type="NCBI Taxonomy" id="1802503"/>
    <lineage>
        <taxon>Bacteria</taxon>
        <taxon>Candidatus Woeseibacteriota</taxon>
    </lineage>
</organism>
<keyword evidence="4 7" id="KW-0689">Ribosomal protein</keyword>
<reference evidence="12 13" key="1">
    <citation type="journal article" date="2016" name="Nat. Commun.">
        <title>Thousands of microbial genomes shed light on interconnected biogeochemical processes in an aquifer system.</title>
        <authorList>
            <person name="Anantharaman K."/>
            <person name="Brown C.T."/>
            <person name="Hug L.A."/>
            <person name="Sharon I."/>
            <person name="Castelle C.J."/>
            <person name="Probst A.J."/>
            <person name="Thomas B.C."/>
            <person name="Singh A."/>
            <person name="Wilkins M.J."/>
            <person name="Karaoz U."/>
            <person name="Brodie E.L."/>
            <person name="Williams K.H."/>
            <person name="Hubbard S.S."/>
            <person name="Banfield J.F."/>
        </authorList>
    </citation>
    <scope>NUCLEOTIDE SEQUENCE [LARGE SCALE GENOMIC DNA]</scope>
</reference>
<feature type="region of interest" description="Disordered" evidence="11">
    <location>
        <begin position="109"/>
        <end position="134"/>
    </location>
</feature>
<protein>
    <recommendedName>
        <fullName evidence="6 7">Large ribosomal subunit protein uL22</fullName>
    </recommendedName>
</protein>
<evidence type="ECO:0000313" key="13">
    <source>
        <dbReference type="Proteomes" id="UP000178870"/>
    </source>
</evidence>
<dbReference type="InterPro" id="IPR047867">
    <property type="entry name" value="Ribosomal_uL22_bac/org-type"/>
</dbReference>
<dbReference type="GO" id="GO:0006412">
    <property type="term" value="P:translation"/>
    <property type="evidence" value="ECO:0007669"/>
    <property type="project" value="UniProtKB-UniRule"/>
</dbReference>
<dbReference type="InterPro" id="IPR005727">
    <property type="entry name" value="Ribosomal_uL22_bac/chlpt-type"/>
</dbReference>
<evidence type="ECO:0000256" key="6">
    <source>
        <dbReference type="ARBA" id="ARBA00035207"/>
    </source>
</evidence>
<comment type="function">
    <text evidence="7 10">This protein binds specifically to 23S rRNA; its binding is stimulated by other ribosomal proteins, e.g., L4, L17, and L20. It is important during the early stages of 50S assembly. It makes multiple contacts with different domains of the 23S rRNA in the assembled 50S subunit and ribosome.</text>
</comment>
<comment type="function">
    <text evidence="7">The globular domain of the protein is located near the polypeptide exit tunnel on the outside of the subunit, while an extended beta-hairpin is found that lines the wall of the exit tunnel in the center of the 70S ribosome.</text>
</comment>
<dbReference type="HAMAP" id="MF_01331_B">
    <property type="entry name" value="Ribosomal_uL22_B"/>
    <property type="match status" value="1"/>
</dbReference>
<dbReference type="EMBL" id="MGGP01000003">
    <property type="protein sequence ID" value="OGM33386.1"/>
    <property type="molecule type" value="Genomic_DNA"/>
</dbReference>
<dbReference type="PANTHER" id="PTHR13501">
    <property type="entry name" value="CHLOROPLAST 50S RIBOSOMAL PROTEIN L22-RELATED"/>
    <property type="match status" value="1"/>
</dbReference>
<proteinExistence type="inferred from homology"/>
<dbReference type="AlphaFoldDB" id="A0A1F7Z159"/>
<dbReference type="Proteomes" id="UP000178870">
    <property type="component" value="Unassembled WGS sequence"/>
</dbReference>
<keyword evidence="3 7" id="KW-0694">RNA-binding</keyword>
<dbReference type="GO" id="GO:0019843">
    <property type="term" value="F:rRNA binding"/>
    <property type="evidence" value="ECO:0007669"/>
    <property type="project" value="UniProtKB-UniRule"/>
</dbReference>
<evidence type="ECO:0000256" key="2">
    <source>
        <dbReference type="ARBA" id="ARBA00022730"/>
    </source>
</evidence>
<evidence type="ECO:0000256" key="3">
    <source>
        <dbReference type="ARBA" id="ARBA00022884"/>
    </source>
</evidence>
<dbReference type="InterPro" id="IPR001063">
    <property type="entry name" value="Ribosomal_uL22"/>
</dbReference>
<dbReference type="NCBIfam" id="TIGR01044">
    <property type="entry name" value="rplV_bact"/>
    <property type="match status" value="1"/>
</dbReference>
<evidence type="ECO:0000256" key="8">
    <source>
        <dbReference type="RuleBase" id="RU004005"/>
    </source>
</evidence>
<comment type="similarity">
    <text evidence="1 7 8">Belongs to the universal ribosomal protein uL22 family.</text>
</comment>
<comment type="subunit">
    <text evidence="7 9">Part of the 50S ribosomal subunit.</text>
</comment>
<evidence type="ECO:0000256" key="5">
    <source>
        <dbReference type="ARBA" id="ARBA00023274"/>
    </source>
</evidence>
<keyword evidence="2 7" id="KW-0699">rRNA-binding</keyword>
<feature type="compositionally biased region" description="Basic and acidic residues" evidence="11">
    <location>
        <begin position="110"/>
        <end position="134"/>
    </location>
</feature>
<evidence type="ECO:0000256" key="7">
    <source>
        <dbReference type="HAMAP-Rule" id="MF_01331"/>
    </source>
</evidence>
<accession>A0A1F7Z159</accession>
<dbReference type="InterPro" id="IPR036394">
    <property type="entry name" value="Ribosomal_uL22_sf"/>
</dbReference>
<dbReference type="Pfam" id="PF00237">
    <property type="entry name" value="Ribosomal_L22"/>
    <property type="match status" value="1"/>
</dbReference>
<evidence type="ECO:0000313" key="12">
    <source>
        <dbReference type="EMBL" id="OGM33386.1"/>
    </source>
</evidence>
<dbReference type="GO" id="GO:0003735">
    <property type="term" value="F:structural constituent of ribosome"/>
    <property type="evidence" value="ECO:0007669"/>
    <property type="project" value="InterPro"/>
</dbReference>
<dbReference type="GO" id="GO:0022625">
    <property type="term" value="C:cytosolic large ribosomal subunit"/>
    <property type="evidence" value="ECO:0007669"/>
    <property type="project" value="TreeGrafter"/>
</dbReference>
<keyword evidence="5 7" id="KW-0687">Ribonucleoprotein</keyword>
<evidence type="ECO:0000256" key="4">
    <source>
        <dbReference type="ARBA" id="ARBA00022980"/>
    </source>
</evidence>
<comment type="caution">
    <text evidence="12">The sequence shown here is derived from an EMBL/GenBank/DDBJ whole genome shotgun (WGS) entry which is preliminary data.</text>
</comment>